<organism evidence="1">
    <name type="scientific">Homalodisca liturata</name>
    <dbReference type="NCBI Taxonomy" id="320908"/>
    <lineage>
        <taxon>Eukaryota</taxon>
        <taxon>Metazoa</taxon>
        <taxon>Ecdysozoa</taxon>
        <taxon>Arthropoda</taxon>
        <taxon>Hexapoda</taxon>
        <taxon>Insecta</taxon>
        <taxon>Pterygota</taxon>
        <taxon>Neoptera</taxon>
        <taxon>Paraneoptera</taxon>
        <taxon>Hemiptera</taxon>
        <taxon>Auchenorrhyncha</taxon>
        <taxon>Membracoidea</taxon>
        <taxon>Cicadellidae</taxon>
        <taxon>Cicadellinae</taxon>
        <taxon>Proconiini</taxon>
        <taxon>Homalodisca</taxon>
    </lineage>
</organism>
<dbReference type="EMBL" id="GECU01034526">
    <property type="protein sequence ID" value="JAS73180.1"/>
    <property type="molecule type" value="Transcribed_RNA"/>
</dbReference>
<sequence length="480" mass="55138">DKIPKSFLGQHMDPNSVLPRFCYKVFKTLFDENDKASNQVLYDENPKMVEDFLNFFDSSSSLNRPVSKVWLDYFRKSSGSYEELNGGQPSHMQLSNAIMIEKSRLSDRILKTIVEVPFVPEKLARILASCKLEDIHTNKIFNAFQETGDGLKRFKDTIALCSSNIIKESLNDVTITFMSMMAEENLWEEAYNLYLLLQNPNLNTSKDFSNHRRTPATILFLMIQVCLMANKLDSAVRLFTAYGLCYVDINKWKVIPSPDDKILWARLCSDLQRTLNNTSISSENAAWLFKQIVSSQESLKQPIDITTLLETSISKLVFENKPSEVISLVEIVFEKGLFNEFKMADNNLYRVLVIWLQRANKTYIARKVMLKYKSRVSVYPSNIHLQPKELLICTSLTNEEIFIILHFVLTQADSPNSNIRITFKETELPPEMKNYIKDLDCSIPETMDRLKVQLKKIVPNAGIYGITGNSLVIDKITLLQ</sequence>
<protein>
    <submittedName>
        <fullName evidence="1">Uncharacterized protein</fullName>
    </submittedName>
</protein>
<name>A0A1B6HER7_9HEMI</name>
<feature type="non-terminal residue" evidence="1">
    <location>
        <position position="1"/>
    </location>
</feature>
<proteinExistence type="predicted"/>
<gene>
    <name evidence="1" type="ORF">g.33327</name>
</gene>
<accession>A0A1B6HER7</accession>
<evidence type="ECO:0000313" key="1">
    <source>
        <dbReference type="EMBL" id="JAS73180.1"/>
    </source>
</evidence>
<reference evidence="1" key="1">
    <citation type="submission" date="2015-11" db="EMBL/GenBank/DDBJ databases">
        <title>De novo transcriptome assembly of four potential Pierce s Disease insect vectors from Arizona vineyards.</title>
        <authorList>
            <person name="Tassone E.E."/>
        </authorList>
    </citation>
    <scope>NUCLEOTIDE SEQUENCE</scope>
</reference>
<dbReference type="AlphaFoldDB" id="A0A1B6HER7"/>